<dbReference type="SUPFAM" id="SSF51569">
    <property type="entry name" value="Aldolase"/>
    <property type="match status" value="1"/>
</dbReference>
<dbReference type="Gene3D" id="3.20.20.70">
    <property type="entry name" value="Aldolase class I"/>
    <property type="match status" value="1"/>
</dbReference>
<accession>A0A9W6W4C2</accession>
<evidence type="ECO:0000259" key="4">
    <source>
        <dbReference type="PROSITE" id="PS50991"/>
    </source>
</evidence>
<dbReference type="PANTHER" id="PTHR42738:SF7">
    <property type="entry name" value="HYDROXYMETHYLGLUTARYL-COA LYASE"/>
    <property type="match status" value="1"/>
</dbReference>
<dbReference type="Proteomes" id="UP001165074">
    <property type="component" value="Unassembled WGS sequence"/>
</dbReference>
<dbReference type="NCBIfam" id="NF004283">
    <property type="entry name" value="PRK05692.1"/>
    <property type="match status" value="1"/>
</dbReference>
<dbReference type="Pfam" id="PF00682">
    <property type="entry name" value="HMGL-like"/>
    <property type="match status" value="1"/>
</dbReference>
<dbReference type="RefSeq" id="WP_285578750.1">
    <property type="nucleotide sequence ID" value="NZ_BSTK01000011.1"/>
</dbReference>
<proteinExistence type="inferred from homology"/>
<dbReference type="GO" id="GO:0046951">
    <property type="term" value="P:ketone body biosynthetic process"/>
    <property type="evidence" value="ECO:0007669"/>
    <property type="project" value="TreeGrafter"/>
</dbReference>
<dbReference type="GO" id="GO:0046872">
    <property type="term" value="F:metal ion binding"/>
    <property type="evidence" value="ECO:0007669"/>
    <property type="project" value="UniProtKB-KW"/>
</dbReference>
<evidence type="ECO:0000313" key="6">
    <source>
        <dbReference type="Proteomes" id="UP001165074"/>
    </source>
</evidence>
<dbReference type="GO" id="GO:0004419">
    <property type="term" value="F:hydroxymethylglutaryl-CoA lyase activity"/>
    <property type="evidence" value="ECO:0007669"/>
    <property type="project" value="TreeGrafter"/>
</dbReference>
<evidence type="ECO:0000256" key="3">
    <source>
        <dbReference type="ARBA" id="ARBA00023239"/>
    </source>
</evidence>
<dbReference type="PROSITE" id="PS50991">
    <property type="entry name" value="PYR_CT"/>
    <property type="match status" value="1"/>
</dbReference>
<comment type="caution">
    <text evidence="5">The sequence shown here is derived from an EMBL/GenBank/DDBJ whole genome shotgun (WGS) entry which is preliminary data.</text>
</comment>
<dbReference type="GO" id="GO:0006552">
    <property type="term" value="P:L-leucine catabolic process"/>
    <property type="evidence" value="ECO:0007669"/>
    <property type="project" value="TreeGrafter"/>
</dbReference>
<name>A0A9W6W4C2_9ACTN</name>
<sequence>MTSSGGARPARVQIVEVSPRDGLQNEAQALATDAKLDLIGRVVAAGARRVEVTGFARPDVVPALADADSVAAAMPADGVEYSALVLNGRGYDRAVTAGIRAVSMVVLCTETFSRRNQRMSVAESVEATRVLRERSAADGVTFSVTVAASFGCPFEGEVPLTRLREVVGRIADLGPDELSLADTIGVGTPGDVAERFGLARELAPGVPLRAHFHDTRNTGVANAVAAVHAGVEALDASLGGIGGCPFAPAATGNVATEDVVYCLERMGIETGLDLGVLIGDSRWLTTELGRPASSGLARAGAFPQDGR</sequence>
<feature type="domain" description="Pyruvate carboxyltransferase" evidence="4">
    <location>
        <begin position="12"/>
        <end position="278"/>
    </location>
</feature>
<gene>
    <name evidence="5" type="ORF">Airi02_067800</name>
</gene>
<dbReference type="PANTHER" id="PTHR42738">
    <property type="entry name" value="HYDROXYMETHYLGLUTARYL-COA LYASE"/>
    <property type="match status" value="1"/>
</dbReference>
<keyword evidence="2" id="KW-0479">Metal-binding</keyword>
<dbReference type="InterPro" id="IPR043594">
    <property type="entry name" value="HMGL"/>
</dbReference>
<keyword evidence="3 5" id="KW-0456">Lyase</keyword>
<reference evidence="5" key="1">
    <citation type="submission" date="2023-03" db="EMBL/GenBank/DDBJ databases">
        <title>Actinoallomurus iriomotensis NBRC 103684.</title>
        <authorList>
            <person name="Ichikawa N."/>
            <person name="Sato H."/>
            <person name="Tonouchi N."/>
        </authorList>
    </citation>
    <scope>NUCLEOTIDE SEQUENCE</scope>
    <source>
        <strain evidence="5">NBRC 103684</strain>
    </source>
</reference>
<organism evidence="5 6">
    <name type="scientific">Actinoallomurus iriomotensis</name>
    <dbReference type="NCBI Taxonomy" id="478107"/>
    <lineage>
        <taxon>Bacteria</taxon>
        <taxon>Bacillati</taxon>
        <taxon>Actinomycetota</taxon>
        <taxon>Actinomycetes</taxon>
        <taxon>Streptosporangiales</taxon>
        <taxon>Thermomonosporaceae</taxon>
        <taxon>Actinoallomurus</taxon>
    </lineage>
</organism>
<keyword evidence="6" id="KW-1185">Reference proteome</keyword>
<comment type="similarity">
    <text evidence="1">Belongs to the HMG-CoA lyase family.</text>
</comment>
<protein>
    <submittedName>
        <fullName evidence="5">Hydroxymethylglutaryl-CoA lyase</fullName>
    </submittedName>
</protein>
<evidence type="ECO:0000256" key="1">
    <source>
        <dbReference type="ARBA" id="ARBA00009405"/>
    </source>
</evidence>
<evidence type="ECO:0000256" key="2">
    <source>
        <dbReference type="ARBA" id="ARBA00022723"/>
    </source>
</evidence>
<dbReference type="InterPro" id="IPR000891">
    <property type="entry name" value="PYR_CT"/>
</dbReference>
<dbReference type="InterPro" id="IPR013785">
    <property type="entry name" value="Aldolase_TIM"/>
</dbReference>
<dbReference type="EMBL" id="BSTK01000011">
    <property type="protein sequence ID" value="GLY88851.1"/>
    <property type="molecule type" value="Genomic_DNA"/>
</dbReference>
<dbReference type="CDD" id="cd07938">
    <property type="entry name" value="DRE_TIM_HMGL"/>
    <property type="match status" value="1"/>
</dbReference>
<evidence type="ECO:0000313" key="5">
    <source>
        <dbReference type="EMBL" id="GLY88851.1"/>
    </source>
</evidence>
<dbReference type="AlphaFoldDB" id="A0A9W6W4C2"/>